<feature type="compositionally biased region" description="Low complexity" evidence="1">
    <location>
        <begin position="32"/>
        <end position="52"/>
    </location>
</feature>
<protein>
    <recommendedName>
        <fullName evidence="4">FACT complex subunit</fullName>
    </recommendedName>
</protein>
<comment type="caution">
    <text evidence="2">The sequence shown here is derived from an EMBL/GenBank/DDBJ whole genome shotgun (WGS) entry which is preliminary data.</text>
</comment>
<dbReference type="Proteomes" id="UP001530400">
    <property type="component" value="Unassembled WGS sequence"/>
</dbReference>
<feature type="compositionally biased region" description="Polar residues" evidence="1">
    <location>
        <begin position="1"/>
        <end position="15"/>
    </location>
</feature>
<keyword evidence="3" id="KW-1185">Reference proteome</keyword>
<dbReference type="EMBL" id="JALLPJ020000686">
    <property type="protein sequence ID" value="KAL3785572.1"/>
    <property type="molecule type" value="Genomic_DNA"/>
</dbReference>
<gene>
    <name evidence="2" type="ORF">ACHAWO_009406</name>
</gene>
<name>A0ABD3PCK3_9STRA</name>
<evidence type="ECO:0008006" key="4">
    <source>
        <dbReference type="Google" id="ProtNLM"/>
    </source>
</evidence>
<feature type="region of interest" description="Disordered" evidence="1">
    <location>
        <begin position="1"/>
        <end position="70"/>
    </location>
</feature>
<evidence type="ECO:0000313" key="3">
    <source>
        <dbReference type="Proteomes" id="UP001530400"/>
    </source>
</evidence>
<reference evidence="2 3" key="1">
    <citation type="submission" date="2024-10" db="EMBL/GenBank/DDBJ databases">
        <title>Updated reference genomes for cyclostephanoid diatoms.</title>
        <authorList>
            <person name="Roberts W.R."/>
            <person name="Alverson A.J."/>
        </authorList>
    </citation>
    <scope>NUCLEOTIDE SEQUENCE [LARGE SCALE GENOMIC DNA]</scope>
    <source>
        <strain evidence="2 3">AJA010-31</strain>
    </source>
</reference>
<organism evidence="2 3">
    <name type="scientific">Cyclotella atomus</name>
    <dbReference type="NCBI Taxonomy" id="382360"/>
    <lineage>
        <taxon>Eukaryota</taxon>
        <taxon>Sar</taxon>
        <taxon>Stramenopiles</taxon>
        <taxon>Ochrophyta</taxon>
        <taxon>Bacillariophyta</taxon>
        <taxon>Coscinodiscophyceae</taxon>
        <taxon>Thalassiosirophycidae</taxon>
        <taxon>Stephanodiscales</taxon>
        <taxon>Stephanodiscaceae</taxon>
        <taxon>Cyclotella</taxon>
    </lineage>
</organism>
<evidence type="ECO:0000256" key="1">
    <source>
        <dbReference type="SAM" id="MobiDB-lite"/>
    </source>
</evidence>
<proteinExistence type="predicted"/>
<sequence length="640" mass="73187">MVALSTSFSGSQGNVRGSKKGTDAPEPAPAVTPSISTSRSSTRTRPSHMPSPLKFPSFDDPSDGTTDNPSKLQTIERLDQVFVPLSAVSRGVRRLRIPEVLRLASKDECVLFIPPVKKNSPPQWIAAQDKVMSQMKRIVIEPYRWTLDARQRDEAWEKHLQTRKVPRDGAYGFEFHLSVRSYAERQLLATINLPVSEVDHLLAPTTGAGITFDLLGYGHLHSCHIKFNSMPFLEFYVPVKADDCAVGNLKFTRSTKEEVLCNELTKQFHEARGDPYGFANIIIAYHRQVNSNQSAQHKNLLRDKQLSDSEQAKAIITQEVNDDAIDNFANLVDAHIKQRFIDTIAFHEIHNYLIKDKDMVGFYNIFKEQFPTIHHALHEIVSSKRFNECKEIGSDRTELLQKQRMIFMLFLSAIRAKSCYKLKHYAIIDPLANFYHGQRQPRSKSHAGAFNSSLPTALATIDELYEENYPAFASRLEQEDLVVFFDNYQKVIPKKNQSAFKSSITHKGTSFGCKEMKNIEIPPGSCILSECGLKVKVLSSSRHVSNMRFMLGSDGDDAMHDAHAVHTKEKTRERKKEELILVANRHFECKMEKRMNKLMEKKSQSELNTYTRRKLSWRNRYRIRMQELRVDVPRDGGNRK</sequence>
<evidence type="ECO:0000313" key="2">
    <source>
        <dbReference type="EMBL" id="KAL3785572.1"/>
    </source>
</evidence>
<dbReference type="AlphaFoldDB" id="A0ABD3PCK3"/>
<accession>A0ABD3PCK3</accession>